<dbReference type="Pfam" id="PF04945">
    <property type="entry name" value="YHS"/>
    <property type="match status" value="1"/>
</dbReference>
<name>A0A1G2KQ76_9BACT</name>
<evidence type="ECO:0000313" key="3">
    <source>
        <dbReference type="Proteomes" id="UP000177811"/>
    </source>
</evidence>
<accession>A0A1G2KQ76</accession>
<dbReference type="Pfam" id="PF11666">
    <property type="entry name" value="DUF2933"/>
    <property type="match status" value="1"/>
</dbReference>
<evidence type="ECO:0000313" key="2">
    <source>
        <dbReference type="EMBL" id="OHA01578.1"/>
    </source>
</evidence>
<gene>
    <name evidence="2" type="ORF">A3C16_00370</name>
</gene>
<dbReference type="SUPFAM" id="SSF47240">
    <property type="entry name" value="Ferritin-like"/>
    <property type="match status" value="1"/>
</dbReference>
<dbReference type="InterPro" id="IPR007029">
    <property type="entry name" value="YHS_dom"/>
</dbReference>
<dbReference type="InterPro" id="IPR012348">
    <property type="entry name" value="RNR-like"/>
</dbReference>
<dbReference type="InterPro" id="IPR021682">
    <property type="entry name" value="DUF2933"/>
</dbReference>
<proteinExistence type="predicted"/>
<organism evidence="2 3">
    <name type="scientific">Candidatus Sungbacteria bacterium RIFCSPHIGHO2_02_FULL_51_29</name>
    <dbReference type="NCBI Taxonomy" id="1802273"/>
    <lineage>
        <taxon>Bacteria</taxon>
        <taxon>Candidatus Sungiibacteriota</taxon>
    </lineage>
</organism>
<comment type="caution">
    <text evidence="2">The sequence shown here is derived from an EMBL/GenBank/DDBJ whole genome shotgun (WGS) entry which is preliminary data.</text>
</comment>
<dbReference type="EMBL" id="MHQL01000059">
    <property type="protein sequence ID" value="OHA01578.1"/>
    <property type="molecule type" value="Genomic_DNA"/>
</dbReference>
<dbReference type="AlphaFoldDB" id="A0A1G2KQ76"/>
<dbReference type="Gene3D" id="1.10.620.20">
    <property type="entry name" value="Ribonucleotide Reductase, subunit A"/>
    <property type="match status" value="1"/>
</dbReference>
<reference evidence="2 3" key="1">
    <citation type="journal article" date="2016" name="Nat. Commun.">
        <title>Thousands of microbial genomes shed light on interconnected biogeochemical processes in an aquifer system.</title>
        <authorList>
            <person name="Anantharaman K."/>
            <person name="Brown C.T."/>
            <person name="Hug L.A."/>
            <person name="Sharon I."/>
            <person name="Castelle C.J."/>
            <person name="Probst A.J."/>
            <person name="Thomas B.C."/>
            <person name="Singh A."/>
            <person name="Wilkins M.J."/>
            <person name="Karaoz U."/>
            <person name="Brodie E.L."/>
            <person name="Williams K.H."/>
            <person name="Hubbard S.S."/>
            <person name="Banfield J.F."/>
        </authorList>
    </citation>
    <scope>NUCLEOTIDE SEQUENCE [LARGE SCALE GENOMIC DNA]</scope>
</reference>
<sequence length="132" mass="15308">MNMWMGMGICFLAVVAVFMLTGHRTHLVDFLPYLLILACPLMHMFMHRGHSHTDAEGCHRDGVARAQHYTMFNSFFGRFKRGSRPRSKDPICGMEATDVIASEYHGREYSFCSDHCRRKFEEDPEHFSTKQS</sequence>
<protein>
    <recommendedName>
        <fullName evidence="1">TRASH domain-containing protein</fullName>
    </recommendedName>
</protein>
<dbReference type="GO" id="GO:0016491">
    <property type="term" value="F:oxidoreductase activity"/>
    <property type="evidence" value="ECO:0007669"/>
    <property type="project" value="InterPro"/>
</dbReference>
<feature type="domain" description="TRASH" evidence="1">
    <location>
        <begin position="89"/>
        <end position="124"/>
    </location>
</feature>
<dbReference type="InterPro" id="IPR011017">
    <property type="entry name" value="TRASH_dom"/>
</dbReference>
<dbReference type="InterPro" id="IPR009078">
    <property type="entry name" value="Ferritin-like_SF"/>
</dbReference>
<evidence type="ECO:0000259" key="1">
    <source>
        <dbReference type="SMART" id="SM00746"/>
    </source>
</evidence>
<dbReference type="Proteomes" id="UP000177811">
    <property type="component" value="Unassembled WGS sequence"/>
</dbReference>
<dbReference type="SMART" id="SM00746">
    <property type="entry name" value="TRASH"/>
    <property type="match status" value="1"/>
</dbReference>